<dbReference type="EMBL" id="FQVT01000004">
    <property type="protein sequence ID" value="SHG00733.1"/>
    <property type="molecule type" value="Genomic_DNA"/>
</dbReference>
<proteinExistence type="inferred from homology"/>
<comment type="similarity">
    <text evidence="1">Belongs to the UPF0175 family.</text>
</comment>
<sequence>MEKNISITYPRSLASSLKLAKKEFENEMKIVSLVKLYELGKVSSGKASKVLGINRIEFLELIGKYQVSIFNFQNEKELNDEISNA</sequence>
<dbReference type="OrthoDB" id="1364003at2"/>
<keyword evidence="3" id="KW-1185">Reference proteome</keyword>
<dbReference type="Pfam" id="PF03683">
    <property type="entry name" value="UPF0175"/>
    <property type="match status" value="1"/>
</dbReference>
<protein>
    <submittedName>
        <fullName evidence="2">Uncharacterized protein family (UPF0175)</fullName>
    </submittedName>
</protein>
<dbReference type="AlphaFoldDB" id="A0A1M5GAH5"/>
<reference evidence="3" key="1">
    <citation type="submission" date="2016-11" db="EMBL/GenBank/DDBJ databases">
        <authorList>
            <person name="Varghese N."/>
            <person name="Submissions S."/>
        </authorList>
    </citation>
    <scope>NUCLEOTIDE SEQUENCE [LARGE SCALE GENOMIC DNA]</scope>
    <source>
        <strain evidence="3">DSM 24579</strain>
    </source>
</reference>
<evidence type="ECO:0000256" key="1">
    <source>
        <dbReference type="ARBA" id="ARBA00005651"/>
    </source>
</evidence>
<dbReference type="RefSeq" id="WP_072878559.1">
    <property type="nucleotide sequence ID" value="NZ_FQVT01000004.1"/>
</dbReference>
<evidence type="ECO:0000313" key="2">
    <source>
        <dbReference type="EMBL" id="SHG00733.1"/>
    </source>
</evidence>
<organism evidence="2 3">
    <name type="scientific">Salegentibacter echinorum</name>
    <dbReference type="NCBI Taxonomy" id="1073325"/>
    <lineage>
        <taxon>Bacteria</taxon>
        <taxon>Pseudomonadati</taxon>
        <taxon>Bacteroidota</taxon>
        <taxon>Flavobacteriia</taxon>
        <taxon>Flavobacteriales</taxon>
        <taxon>Flavobacteriaceae</taxon>
        <taxon>Salegentibacter</taxon>
    </lineage>
</organism>
<dbReference type="InterPro" id="IPR052264">
    <property type="entry name" value="UPF0175_domain"/>
</dbReference>
<dbReference type="PANTHER" id="PTHR37525">
    <property type="entry name" value="UPF0175 PROTEIN SSL1255"/>
    <property type="match status" value="1"/>
</dbReference>
<gene>
    <name evidence="2" type="ORF">SAMN05444483_10474</name>
</gene>
<accession>A0A1M5GAH5</accession>
<dbReference type="InterPro" id="IPR005368">
    <property type="entry name" value="UPF0175"/>
</dbReference>
<evidence type="ECO:0000313" key="3">
    <source>
        <dbReference type="Proteomes" id="UP000183945"/>
    </source>
</evidence>
<name>A0A1M5GAH5_SALEC</name>
<dbReference type="STRING" id="1073325.SAMN05444483_10474"/>
<dbReference type="Proteomes" id="UP000183945">
    <property type="component" value="Unassembled WGS sequence"/>
</dbReference>
<dbReference type="PANTHER" id="PTHR37525:SF1">
    <property type="entry name" value="UPF0175 PROTEIN SSL1255"/>
    <property type="match status" value="1"/>
</dbReference>